<reference evidence="1" key="1">
    <citation type="submission" date="2022-04" db="EMBL/GenBank/DDBJ databases">
        <authorList>
            <person name="Criscuolo A."/>
        </authorList>
    </citation>
    <scope>NUCLEOTIDE SEQUENCE</scope>
    <source>
        <strain evidence="1">CIP111895</strain>
    </source>
</reference>
<accession>A0ABN8KME5</accession>
<gene>
    <name evidence="1" type="ORF">BACCIP111895_01860</name>
</gene>
<name>A0ABN8KME5_9BACI</name>
<comment type="caution">
    <text evidence="1">The sequence shown here is derived from an EMBL/GenBank/DDBJ whole genome shotgun (WGS) entry which is preliminary data.</text>
</comment>
<sequence>MAKLPFLILATNECNGESLELNGTINILVEQNNTPSGNFHVTVHSNIHGQGVGSQGNEYVFNETSNDHFSTNNRQFENTFNVPIRVISKGTAPNFLVHALIHLTVNANGDVTATISVFKTECRG</sequence>
<evidence type="ECO:0000313" key="2">
    <source>
        <dbReference type="Proteomes" id="UP000838308"/>
    </source>
</evidence>
<organism evidence="1 2">
    <name type="scientific">Neobacillus rhizosphaerae</name>
    <dbReference type="NCBI Taxonomy" id="2880965"/>
    <lineage>
        <taxon>Bacteria</taxon>
        <taxon>Bacillati</taxon>
        <taxon>Bacillota</taxon>
        <taxon>Bacilli</taxon>
        <taxon>Bacillales</taxon>
        <taxon>Bacillaceae</taxon>
        <taxon>Neobacillus</taxon>
    </lineage>
</organism>
<dbReference type="RefSeq" id="WP_248734998.1">
    <property type="nucleotide sequence ID" value="NZ_CALBWS010000009.1"/>
</dbReference>
<proteinExistence type="predicted"/>
<evidence type="ECO:0000313" key="1">
    <source>
        <dbReference type="EMBL" id="CAH2714684.1"/>
    </source>
</evidence>
<keyword evidence="2" id="KW-1185">Reference proteome</keyword>
<dbReference type="EMBL" id="CALBWS010000009">
    <property type="protein sequence ID" value="CAH2714684.1"/>
    <property type="molecule type" value="Genomic_DNA"/>
</dbReference>
<dbReference type="Proteomes" id="UP000838308">
    <property type="component" value="Unassembled WGS sequence"/>
</dbReference>
<protein>
    <submittedName>
        <fullName evidence="1">Uncharacterized protein</fullName>
    </submittedName>
</protein>